<dbReference type="SUPFAM" id="SSF47473">
    <property type="entry name" value="EF-hand"/>
    <property type="match status" value="1"/>
</dbReference>
<evidence type="ECO:0000256" key="1">
    <source>
        <dbReference type="SAM" id="MobiDB-lite"/>
    </source>
</evidence>
<dbReference type="STRING" id="1827387.A4S15_14005"/>
<accession>A0A1W9HQU4</accession>
<feature type="domain" description="EF-hand" evidence="3">
    <location>
        <begin position="55"/>
        <end position="90"/>
    </location>
</feature>
<name>A0A1W9HQU4_9HYPH</name>
<comment type="caution">
    <text evidence="4">The sequence shown here is derived from an EMBL/GenBank/DDBJ whole genome shotgun (WGS) entry which is preliminary data.</text>
</comment>
<dbReference type="InterPro" id="IPR002048">
    <property type="entry name" value="EF_hand_dom"/>
</dbReference>
<reference evidence="4 5" key="1">
    <citation type="journal article" date="2017" name="Water Res.">
        <title>Comammox in drinking water systems.</title>
        <authorList>
            <person name="Wang Y."/>
            <person name="Ma L."/>
            <person name="Mao Y."/>
            <person name="Jiang X."/>
            <person name="Xia Y."/>
            <person name="Yu K."/>
            <person name="Li B."/>
            <person name="Zhang T."/>
        </authorList>
    </citation>
    <scope>NUCLEOTIDE SEQUENCE [LARGE SCALE GENOMIC DNA]</scope>
    <source>
        <strain evidence="4">SG_bin8</strain>
    </source>
</reference>
<dbReference type="Pfam" id="PF13202">
    <property type="entry name" value="EF-hand_5"/>
    <property type="match status" value="1"/>
</dbReference>
<evidence type="ECO:0000259" key="3">
    <source>
        <dbReference type="PROSITE" id="PS50222"/>
    </source>
</evidence>
<sequence>MLVALGGAVFLTMATLAGMAVAQNRGHGGPPHGAAQGAGDTGPDFGGRHGGALMNPQRLIDGIFDRLDRNYDGVIETAEFKSMIENRFDRIDHTRKGVITAADIKARGAGDFPRFGHGGRDREVMIDRFIARFMESFGKPADGQVTKAEFVEAYMDVFTYINRAGDGKVTRKDVEQYFNVARRMAPALRG</sequence>
<dbReference type="Proteomes" id="UP000192872">
    <property type="component" value="Unassembled WGS sequence"/>
</dbReference>
<feature type="chain" id="PRO_5013320908" description="EF-hand domain-containing protein" evidence="2">
    <location>
        <begin position="23"/>
        <end position="190"/>
    </location>
</feature>
<proteinExistence type="predicted"/>
<dbReference type="PROSITE" id="PS50222">
    <property type="entry name" value="EF_HAND_2"/>
    <property type="match status" value="1"/>
</dbReference>
<dbReference type="GO" id="GO:0005509">
    <property type="term" value="F:calcium ion binding"/>
    <property type="evidence" value="ECO:0007669"/>
    <property type="project" value="InterPro"/>
</dbReference>
<evidence type="ECO:0000313" key="5">
    <source>
        <dbReference type="Proteomes" id="UP000192872"/>
    </source>
</evidence>
<dbReference type="EMBL" id="LWDL01000030">
    <property type="protein sequence ID" value="OQW49819.1"/>
    <property type="molecule type" value="Genomic_DNA"/>
</dbReference>
<dbReference type="Gene3D" id="1.10.238.10">
    <property type="entry name" value="EF-hand"/>
    <property type="match status" value="1"/>
</dbReference>
<evidence type="ECO:0000256" key="2">
    <source>
        <dbReference type="SAM" id="SignalP"/>
    </source>
</evidence>
<gene>
    <name evidence="4" type="ORF">A4S15_14005</name>
</gene>
<dbReference type="InterPro" id="IPR011992">
    <property type="entry name" value="EF-hand-dom_pair"/>
</dbReference>
<organism evidence="4 5">
    <name type="scientific">Candidatus Raskinella chloraquaticus</name>
    <dbReference type="NCBI Taxonomy" id="1951219"/>
    <lineage>
        <taxon>Bacteria</taxon>
        <taxon>Pseudomonadati</taxon>
        <taxon>Pseudomonadota</taxon>
        <taxon>Alphaproteobacteria</taxon>
        <taxon>Hyphomicrobiales</taxon>
        <taxon>Phreatobacteraceae</taxon>
        <taxon>Candidatus Raskinella</taxon>
    </lineage>
</organism>
<dbReference type="AlphaFoldDB" id="A0A1W9HQU4"/>
<evidence type="ECO:0000313" key="4">
    <source>
        <dbReference type="EMBL" id="OQW49819.1"/>
    </source>
</evidence>
<keyword evidence="2" id="KW-0732">Signal</keyword>
<protein>
    <recommendedName>
        <fullName evidence="3">EF-hand domain-containing protein</fullName>
    </recommendedName>
</protein>
<feature type="region of interest" description="Disordered" evidence="1">
    <location>
        <begin position="26"/>
        <end position="51"/>
    </location>
</feature>
<feature type="signal peptide" evidence="2">
    <location>
        <begin position="1"/>
        <end position="22"/>
    </location>
</feature>